<dbReference type="RefSeq" id="WP_078787932.1">
    <property type="nucleotide sequence ID" value="NZ_CACZYW010000006.1"/>
</dbReference>
<protein>
    <submittedName>
        <fullName evidence="1">DNA repair exonuclease SbcCD nuclease subunit</fullName>
    </submittedName>
</protein>
<proteinExistence type="predicted"/>
<dbReference type="EMBL" id="FUXA01000014">
    <property type="protein sequence ID" value="SJZ95029.1"/>
    <property type="molecule type" value="Genomic_DNA"/>
</dbReference>
<keyword evidence="1" id="KW-0378">Hydrolase</keyword>
<reference evidence="1 2" key="1">
    <citation type="submission" date="2017-02" db="EMBL/GenBank/DDBJ databases">
        <authorList>
            <person name="Peterson S.W."/>
        </authorList>
    </citation>
    <scope>NUCLEOTIDE SEQUENCE [LARGE SCALE GENOMIC DNA]</scope>
    <source>
        <strain evidence="1 2">ATCC 17233</strain>
    </source>
</reference>
<dbReference type="InterPro" id="IPR050535">
    <property type="entry name" value="DNA_Repair-Maintenance_Comp"/>
</dbReference>
<evidence type="ECO:0000313" key="2">
    <source>
        <dbReference type="Proteomes" id="UP000189857"/>
    </source>
</evidence>
<dbReference type="SUPFAM" id="SSF56300">
    <property type="entry name" value="Metallo-dependent phosphatases"/>
    <property type="match status" value="1"/>
</dbReference>
<dbReference type="AlphaFoldDB" id="A0A1T4PUA7"/>
<dbReference type="GO" id="GO:0004527">
    <property type="term" value="F:exonuclease activity"/>
    <property type="evidence" value="ECO:0007669"/>
    <property type="project" value="UniProtKB-KW"/>
</dbReference>
<dbReference type="Proteomes" id="UP000189857">
    <property type="component" value="Unassembled WGS sequence"/>
</dbReference>
<dbReference type="OrthoDB" id="9773856at2"/>
<sequence length="353" mass="39580">MKFVHISDVYLGAQPDPGKEWSEDRKKELYEALDNIIQVCLDEKVGLLMIAGNLFAGQPTTEDLVDLDERLLKLEKTRTVILCGYVDYMGADSAYNGYEFKSKTVVLPGGKTTNAYLKGINTCVTGFSYDRPEYTEDIIDEISPGREGAVNILLACGGDQKHMPFDRKSLARKGYDYVALGGSMKPVHILKNRMAYSGSLEPLSVRDTGRHGYILGEVKDGKTSIKWIPCNKRSYVTFNIDVSNGISGEELSDAIVDRVRKMGYDNIYTITYTGLVDKSPEIDLKRIKDRYNIYDVVDNTVYRSDLLCAAELHKGDLAGAFCKATEEAEDFDEEIREKMMMYGIEAMSMTGER</sequence>
<dbReference type="InterPro" id="IPR029052">
    <property type="entry name" value="Metallo-depent_PP-like"/>
</dbReference>
<name>A0A1T4PUA7_9FIRM</name>
<dbReference type="Gene3D" id="3.60.21.10">
    <property type="match status" value="1"/>
</dbReference>
<keyword evidence="1" id="KW-0540">Nuclease</keyword>
<gene>
    <name evidence="1" type="ORF">SAMN02745110_02132</name>
</gene>
<keyword evidence="1" id="KW-0269">Exonuclease</keyword>
<keyword evidence="2" id="KW-1185">Reference proteome</keyword>
<organism evidence="1 2">
    <name type="scientific">Eubacterium ruminantium</name>
    <dbReference type="NCBI Taxonomy" id="42322"/>
    <lineage>
        <taxon>Bacteria</taxon>
        <taxon>Bacillati</taxon>
        <taxon>Bacillota</taxon>
        <taxon>Clostridia</taxon>
        <taxon>Eubacteriales</taxon>
        <taxon>Eubacteriaceae</taxon>
        <taxon>Eubacterium</taxon>
    </lineage>
</organism>
<dbReference type="PANTHER" id="PTHR30337">
    <property type="entry name" value="COMPONENT OF ATP-DEPENDENT DSDNA EXONUCLEASE"/>
    <property type="match status" value="1"/>
</dbReference>
<evidence type="ECO:0000313" key="1">
    <source>
        <dbReference type="EMBL" id="SJZ95029.1"/>
    </source>
</evidence>
<accession>A0A1T4PUA7</accession>